<keyword evidence="3 12" id="KW-0813">Transport</keyword>
<keyword evidence="15" id="KW-1185">Reference proteome</keyword>
<evidence type="ECO:0000256" key="11">
    <source>
        <dbReference type="ARBA" id="ARBA00023303"/>
    </source>
</evidence>
<sequence length="115" mass="13182">MVLMASSIYALSQISSATSNMRKLFWYLFLVIGIIGSSYKSYNYFKMYFLYRIVFALEVEHLKRLEFPAESICNCNRMKKFGSFSGSPLLLSEGSSSFYCNAANDSERDEIKDSL</sequence>
<evidence type="ECO:0000256" key="2">
    <source>
        <dbReference type="ARBA" id="ARBA00007193"/>
    </source>
</evidence>
<keyword evidence="11 12" id="KW-0407">Ion channel</keyword>
<accession>A0A8X6QCY5</accession>
<name>A0A8X6QCY5_NEPPI</name>
<keyword evidence="9 13" id="KW-0472">Membrane</keyword>
<dbReference type="AlphaFoldDB" id="A0A8X6QCY5"/>
<evidence type="ECO:0000256" key="8">
    <source>
        <dbReference type="ARBA" id="ARBA00023065"/>
    </source>
</evidence>
<evidence type="ECO:0000256" key="9">
    <source>
        <dbReference type="ARBA" id="ARBA00023136"/>
    </source>
</evidence>
<evidence type="ECO:0000256" key="5">
    <source>
        <dbReference type="ARBA" id="ARBA00022692"/>
    </source>
</evidence>
<evidence type="ECO:0000256" key="3">
    <source>
        <dbReference type="ARBA" id="ARBA00022448"/>
    </source>
</evidence>
<comment type="caution">
    <text evidence="14">The sequence shown here is derived from an EMBL/GenBank/DDBJ whole genome shotgun (WGS) entry which is preliminary data.</text>
</comment>
<dbReference type="GO" id="GO:0005272">
    <property type="term" value="F:sodium channel activity"/>
    <property type="evidence" value="ECO:0007669"/>
    <property type="project" value="UniProtKB-KW"/>
</dbReference>
<dbReference type="Pfam" id="PF00858">
    <property type="entry name" value="ASC"/>
    <property type="match status" value="1"/>
</dbReference>
<keyword evidence="8 12" id="KW-0406">Ion transport</keyword>
<evidence type="ECO:0000313" key="14">
    <source>
        <dbReference type="EMBL" id="GFU07183.1"/>
    </source>
</evidence>
<evidence type="ECO:0000256" key="6">
    <source>
        <dbReference type="ARBA" id="ARBA00022989"/>
    </source>
</evidence>
<evidence type="ECO:0000256" key="12">
    <source>
        <dbReference type="RuleBase" id="RU000679"/>
    </source>
</evidence>
<keyword evidence="10 12" id="KW-0739">Sodium transport</keyword>
<protein>
    <submittedName>
        <fullName evidence="14">Uncharacterized protein</fullName>
    </submittedName>
</protein>
<evidence type="ECO:0000256" key="1">
    <source>
        <dbReference type="ARBA" id="ARBA00004141"/>
    </source>
</evidence>
<reference evidence="14" key="1">
    <citation type="submission" date="2020-08" db="EMBL/GenBank/DDBJ databases">
        <title>Multicomponent nature underlies the extraordinary mechanical properties of spider dragline silk.</title>
        <authorList>
            <person name="Kono N."/>
            <person name="Nakamura H."/>
            <person name="Mori M."/>
            <person name="Yoshida Y."/>
            <person name="Ohtoshi R."/>
            <person name="Malay A.D."/>
            <person name="Moran D.A.P."/>
            <person name="Tomita M."/>
            <person name="Numata K."/>
            <person name="Arakawa K."/>
        </authorList>
    </citation>
    <scope>NUCLEOTIDE SEQUENCE</scope>
</reference>
<dbReference type="EMBL" id="BMAW01028392">
    <property type="protein sequence ID" value="GFU07183.1"/>
    <property type="molecule type" value="Genomic_DNA"/>
</dbReference>
<evidence type="ECO:0000256" key="4">
    <source>
        <dbReference type="ARBA" id="ARBA00022461"/>
    </source>
</evidence>
<dbReference type="Proteomes" id="UP000887013">
    <property type="component" value="Unassembled WGS sequence"/>
</dbReference>
<organism evidence="14 15">
    <name type="scientific">Nephila pilipes</name>
    <name type="common">Giant wood spider</name>
    <name type="synonym">Nephila maculata</name>
    <dbReference type="NCBI Taxonomy" id="299642"/>
    <lineage>
        <taxon>Eukaryota</taxon>
        <taxon>Metazoa</taxon>
        <taxon>Ecdysozoa</taxon>
        <taxon>Arthropoda</taxon>
        <taxon>Chelicerata</taxon>
        <taxon>Arachnida</taxon>
        <taxon>Araneae</taxon>
        <taxon>Araneomorphae</taxon>
        <taxon>Entelegynae</taxon>
        <taxon>Araneoidea</taxon>
        <taxon>Nephilidae</taxon>
        <taxon>Nephila</taxon>
    </lineage>
</organism>
<dbReference type="InterPro" id="IPR001873">
    <property type="entry name" value="ENaC"/>
</dbReference>
<keyword evidence="5 12" id="KW-0812">Transmembrane</keyword>
<dbReference type="OrthoDB" id="6433010at2759"/>
<comment type="subcellular location">
    <subcellularLocation>
        <location evidence="1">Membrane</location>
        <topology evidence="1">Multi-pass membrane protein</topology>
    </subcellularLocation>
</comment>
<evidence type="ECO:0000256" key="13">
    <source>
        <dbReference type="SAM" id="Phobius"/>
    </source>
</evidence>
<gene>
    <name evidence="14" type="ORF">NPIL_676011</name>
</gene>
<proteinExistence type="inferred from homology"/>
<comment type="similarity">
    <text evidence="2 12">Belongs to the amiloride-sensitive sodium channel (TC 1.A.6) family.</text>
</comment>
<keyword evidence="4 12" id="KW-0894">Sodium channel</keyword>
<dbReference type="GO" id="GO:0016020">
    <property type="term" value="C:membrane"/>
    <property type="evidence" value="ECO:0007669"/>
    <property type="project" value="UniProtKB-SubCell"/>
</dbReference>
<evidence type="ECO:0000313" key="15">
    <source>
        <dbReference type="Proteomes" id="UP000887013"/>
    </source>
</evidence>
<feature type="transmembrane region" description="Helical" evidence="13">
    <location>
        <begin position="24"/>
        <end position="42"/>
    </location>
</feature>
<keyword evidence="6 13" id="KW-1133">Transmembrane helix</keyword>
<evidence type="ECO:0000256" key="7">
    <source>
        <dbReference type="ARBA" id="ARBA00023053"/>
    </source>
</evidence>
<keyword evidence="7" id="KW-0915">Sodium</keyword>
<evidence type="ECO:0000256" key="10">
    <source>
        <dbReference type="ARBA" id="ARBA00023201"/>
    </source>
</evidence>